<dbReference type="GO" id="GO:0046872">
    <property type="term" value="F:metal ion binding"/>
    <property type="evidence" value="ECO:0007669"/>
    <property type="project" value="InterPro"/>
</dbReference>
<dbReference type="PROSITE" id="PS00866">
    <property type="entry name" value="CPSASE_1"/>
    <property type="match status" value="1"/>
</dbReference>
<dbReference type="InterPro" id="IPR016185">
    <property type="entry name" value="PreATP-grasp_dom_sf"/>
</dbReference>
<dbReference type="FunFam" id="3.30.470.20:FF:000028">
    <property type="entry name" value="Methylcrotonoyl-CoA carboxylase subunit alpha, mitochondrial"/>
    <property type="match status" value="1"/>
</dbReference>
<dbReference type="SUPFAM" id="SSF52440">
    <property type="entry name" value="PreATP-grasp domain"/>
    <property type="match status" value="1"/>
</dbReference>
<organism evidence="17 18">
    <name type="scientific">Agrilutibacter solisilvae</name>
    <dbReference type="NCBI Taxonomy" id="2763317"/>
    <lineage>
        <taxon>Bacteria</taxon>
        <taxon>Pseudomonadati</taxon>
        <taxon>Pseudomonadota</taxon>
        <taxon>Gammaproteobacteria</taxon>
        <taxon>Lysobacterales</taxon>
        <taxon>Lysobacteraceae</taxon>
        <taxon>Agrilutibacter</taxon>
    </lineage>
</organism>
<dbReference type="PANTHER" id="PTHR18866:SF33">
    <property type="entry name" value="METHYLCROTONOYL-COA CARBOXYLASE SUBUNIT ALPHA, MITOCHONDRIAL-RELATED"/>
    <property type="match status" value="1"/>
</dbReference>
<proteinExistence type="predicted"/>
<dbReference type="RefSeq" id="WP_200615903.1">
    <property type="nucleotide sequence ID" value="NZ_CP071518.1"/>
</dbReference>
<dbReference type="InterPro" id="IPR050856">
    <property type="entry name" value="Biotin_carboxylase_complex"/>
</dbReference>
<dbReference type="SUPFAM" id="SSF56059">
    <property type="entry name" value="Glutathione synthetase ATP-binding domain-like"/>
    <property type="match status" value="1"/>
</dbReference>
<dbReference type="InterPro" id="IPR011054">
    <property type="entry name" value="Rudment_hybrid_motif"/>
</dbReference>
<dbReference type="PANTHER" id="PTHR18866">
    <property type="entry name" value="CARBOXYLASE:PYRUVATE/ACETYL-COA/PROPIONYL-COA CARBOXYLASE"/>
    <property type="match status" value="1"/>
</dbReference>
<dbReference type="InterPro" id="IPR005479">
    <property type="entry name" value="CPAse_ATP-bd"/>
</dbReference>
<dbReference type="FunFam" id="3.30.1490.20:FF:000003">
    <property type="entry name" value="acetyl-CoA carboxylase isoform X1"/>
    <property type="match status" value="1"/>
</dbReference>
<dbReference type="CDD" id="cd06850">
    <property type="entry name" value="biotinyl_domain"/>
    <property type="match status" value="1"/>
</dbReference>
<dbReference type="EMBL" id="CP071518">
    <property type="protein sequence ID" value="QSX77997.1"/>
    <property type="molecule type" value="Genomic_DNA"/>
</dbReference>
<dbReference type="AlphaFoldDB" id="A0A974XY83"/>
<keyword evidence="8 13" id="KW-0067">ATP-binding</keyword>
<dbReference type="PROSITE" id="PS50979">
    <property type="entry name" value="BC"/>
    <property type="match status" value="1"/>
</dbReference>
<dbReference type="InterPro" id="IPR005481">
    <property type="entry name" value="BC-like_N"/>
</dbReference>
<comment type="function">
    <text evidence="2">This protein is a component of the acetyl coenzyme A carboxylase complex; first, biotin carboxylase catalyzes the carboxylation of the carrier protein and then the transcarboxylase transfers the carboxyl group to form malonyl-CoA.</text>
</comment>
<keyword evidence="10" id="KW-0092">Biotin</keyword>
<dbReference type="NCBIfam" id="NF006367">
    <property type="entry name" value="PRK08591.1"/>
    <property type="match status" value="1"/>
</dbReference>
<evidence type="ECO:0000259" key="16">
    <source>
        <dbReference type="PROSITE" id="PS50979"/>
    </source>
</evidence>
<dbReference type="SMART" id="SM00878">
    <property type="entry name" value="Biotin_carb_C"/>
    <property type="match status" value="1"/>
</dbReference>
<dbReference type="PROSITE" id="PS50975">
    <property type="entry name" value="ATP_GRASP"/>
    <property type="match status" value="1"/>
</dbReference>
<dbReference type="InterPro" id="IPR011764">
    <property type="entry name" value="Biotin_carboxylation_dom"/>
</dbReference>
<dbReference type="Pfam" id="PF02785">
    <property type="entry name" value="Biotin_carb_C"/>
    <property type="match status" value="1"/>
</dbReference>
<keyword evidence="6" id="KW-0436">Ligase</keyword>
<keyword evidence="7 13" id="KW-0547">Nucleotide-binding</keyword>
<feature type="domain" description="Lipoyl-binding" evidence="14">
    <location>
        <begin position="590"/>
        <end position="668"/>
    </location>
</feature>
<evidence type="ECO:0000256" key="5">
    <source>
        <dbReference type="ARBA" id="ARBA00017242"/>
    </source>
</evidence>
<keyword evidence="18" id="KW-1185">Reference proteome</keyword>
<dbReference type="FunFam" id="2.40.50.100:FF:000003">
    <property type="entry name" value="Acetyl-CoA carboxylase biotin carboxyl carrier protein"/>
    <property type="match status" value="1"/>
</dbReference>
<dbReference type="Gene3D" id="2.40.50.100">
    <property type="match status" value="1"/>
</dbReference>
<evidence type="ECO:0000256" key="6">
    <source>
        <dbReference type="ARBA" id="ARBA00022598"/>
    </source>
</evidence>
<gene>
    <name evidence="17" type="ORF">I8J32_014935</name>
</gene>
<evidence type="ECO:0000256" key="3">
    <source>
        <dbReference type="ARBA" id="ARBA00004956"/>
    </source>
</evidence>
<evidence type="ECO:0000256" key="4">
    <source>
        <dbReference type="ARBA" id="ARBA00011750"/>
    </source>
</evidence>
<dbReference type="PROSITE" id="PS00188">
    <property type="entry name" value="BIOTIN"/>
    <property type="match status" value="1"/>
</dbReference>
<comment type="pathway">
    <text evidence="3">Lipid metabolism; malonyl-CoA biosynthesis; malonyl-CoA from acetyl-CoA: step 1/1.</text>
</comment>
<evidence type="ECO:0000259" key="15">
    <source>
        <dbReference type="PROSITE" id="PS50975"/>
    </source>
</evidence>
<evidence type="ECO:0000256" key="1">
    <source>
        <dbReference type="ARBA" id="ARBA00001953"/>
    </source>
</evidence>
<dbReference type="GO" id="GO:0004075">
    <property type="term" value="F:biotin carboxylase activity"/>
    <property type="evidence" value="ECO:0007669"/>
    <property type="project" value="UniProtKB-EC"/>
</dbReference>
<dbReference type="InterPro" id="IPR005482">
    <property type="entry name" value="Biotin_COase_C"/>
</dbReference>
<dbReference type="SUPFAM" id="SSF51230">
    <property type="entry name" value="Single hybrid motif"/>
    <property type="match status" value="1"/>
</dbReference>
<name>A0A974XY83_9GAMM</name>
<dbReference type="Proteomes" id="UP000639274">
    <property type="component" value="Chromosome"/>
</dbReference>
<comment type="cofactor">
    <cofactor evidence="1">
        <name>biotin</name>
        <dbReference type="ChEBI" id="CHEBI:57586"/>
    </cofactor>
</comment>
<feature type="domain" description="Biotin carboxylation" evidence="16">
    <location>
        <begin position="1"/>
        <end position="447"/>
    </location>
</feature>
<evidence type="ECO:0000256" key="2">
    <source>
        <dbReference type="ARBA" id="ARBA00003761"/>
    </source>
</evidence>
<dbReference type="PROSITE" id="PS50968">
    <property type="entry name" value="BIOTINYL_LIPOYL"/>
    <property type="match status" value="1"/>
</dbReference>
<dbReference type="SUPFAM" id="SSF51246">
    <property type="entry name" value="Rudiment single hybrid motif"/>
    <property type="match status" value="1"/>
</dbReference>
<dbReference type="Pfam" id="PF00364">
    <property type="entry name" value="Biotin_lipoyl"/>
    <property type="match status" value="1"/>
</dbReference>
<dbReference type="Pfam" id="PF00289">
    <property type="entry name" value="Biotin_carb_N"/>
    <property type="match status" value="1"/>
</dbReference>
<evidence type="ECO:0000313" key="18">
    <source>
        <dbReference type="Proteomes" id="UP000639274"/>
    </source>
</evidence>
<dbReference type="Pfam" id="PF21139">
    <property type="entry name" value="BT_MCC_alpha"/>
    <property type="match status" value="1"/>
</dbReference>
<dbReference type="Gene3D" id="3.30.700.40">
    <property type="match status" value="1"/>
</dbReference>
<reference evidence="17 18" key="1">
    <citation type="submission" date="2021-03" db="EMBL/GenBank/DDBJ databases">
        <title>Lysobacter sp. nov. isolated from soil of gangwondo yeongwol, south Korea.</title>
        <authorList>
            <person name="Kim K.R."/>
            <person name="Kim K.H."/>
            <person name="Jeon C.O."/>
        </authorList>
    </citation>
    <scope>NUCLEOTIDE SEQUENCE [LARGE SCALE GENOMIC DNA]</scope>
    <source>
        <strain evidence="17 18">R19</strain>
    </source>
</reference>
<evidence type="ECO:0000259" key="14">
    <source>
        <dbReference type="PROSITE" id="PS50968"/>
    </source>
</evidence>
<dbReference type="Pfam" id="PF02786">
    <property type="entry name" value="CPSase_L_D2"/>
    <property type="match status" value="1"/>
</dbReference>
<evidence type="ECO:0000256" key="7">
    <source>
        <dbReference type="ARBA" id="ARBA00022741"/>
    </source>
</evidence>
<evidence type="ECO:0000256" key="12">
    <source>
        <dbReference type="ARBA" id="ARBA00048600"/>
    </source>
</evidence>
<evidence type="ECO:0000256" key="8">
    <source>
        <dbReference type="ARBA" id="ARBA00022840"/>
    </source>
</evidence>
<protein>
    <recommendedName>
        <fullName evidence="5">Biotin carboxylase</fullName>
    </recommendedName>
    <alternativeName>
        <fullName evidence="11">Acetyl-coenzyme A carboxylase biotin carboxylase subunit A</fullName>
    </alternativeName>
</protein>
<evidence type="ECO:0000256" key="9">
    <source>
        <dbReference type="ARBA" id="ARBA00022946"/>
    </source>
</evidence>
<dbReference type="KEGG" id="lsf:I8J32_014935"/>
<evidence type="ECO:0000256" key="10">
    <source>
        <dbReference type="ARBA" id="ARBA00023267"/>
    </source>
</evidence>
<evidence type="ECO:0000256" key="13">
    <source>
        <dbReference type="PROSITE-ProRule" id="PRU00409"/>
    </source>
</evidence>
<accession>A0A974XY83</accession>
<keyword evidence="9" id="KW-0809">Transit peptide</keyword>
<dbReference type="Gene3D" id="3.30.470.20">
    <property type="entry name" value="ATP-grasp fold, B domain"/>
    <property type="match status" value="1"/>
</dbReference>
<evidence type="ECO:0000313" key="17">
    <source>
        <dbReference type="EMBL" id="QSX77997.1"/>
    </source>
</evidence>
<dbReference type="PROSITE" id="PS00867">
    <property type="entry name" value="CPSASE_2"/>
    <property type="match status" value="1"/>
</dbReference>
<comment type="catalytic activity">
    <reaction evidence="12">
        <text>N(6)-biotinyl-L-lysyl-[protein] + hydrogencarbonate + ATP = N(6)-carboxybiotinyl-L-lysyl-[protein] + ADP + phosphate + H(+)</text>
        <dbReference type="Rhea" id="RHEA:13501"/>
        <dbReference type="Rhea" id="RHEA-COMP:10505"/>
        <dbReference type="Rhea" id="RHEA-COMP:10506"/>
        <dbReference type="ChEBI" id="CHEBI:15378"/>
        <dbReference type="ChEBI" id="CHEBI:17544"/>
        <dbReference type="ChEBI" id="CHEBI:30616"/>
        <dbReference type="ChEBI" id="CHEBI:43474"/>
        <dbReference type="ChEBI" id="CHEBI:83144"/>
        <dbReference type="ChEBI" id="CHEBI:83145"/>
        <dbReference type="ChEBI" id="CHEBI:456216"/>
        <dbReference type="EC" id="6.3.4.14"/>
    </reaction>
</comment>
<dbReference type="InterPro" id="IPR000089">
    <property type="entry name" value="Biotin_lipoyl"/>
</dbReference>
<evidence type="ECO:0000256" key="11">
    <source>
        <dbReference type="ARBA" id="ARBA00033786"/>
    </source>
</evidence>
<dbReference type="InterPro" id="IPR048429">
    <property type="entry name" value="MCC_alpha_BT"/>
</dbReference>
<feature type="domain" description="ATP-grasp" evidence="15">
    <location>
        <begin position="120"/>
        <end position="317"/>
    </location>
</feature>
<dbReference type="GO" id="GO:0005524">
    <property type="term" value="F:ATP binding"/>
    <property type="evidence" value="ECO:0007669"/>
    <property type="project" value="UniProtKB-UniRule"/>
</dbReference>
<sequence>MFAKILIANRGEIACRVIRTARRLGIRTVAVYSQADADAQHVRQADEAYCIGGPRPQESYLRGEAIIEVARQCGAQAIHPGYGFLSENADFADAVETAGIAFIGPKAATMRKMGSKAGAKDLMHAAGVPVVPGYTGQDQSPEVLQREADAIGYPLMIKAAHGGGGKGMRIVRTSAEFAANLESCQREARNAFGRDRVLLERYVEKPRHIEIQVFADAQGHTLHLNERECSAQRRYQKVLEESPSSFLGQELREAMGAAAVAAARAIDYVNAGTVEFIVGQDGGFYFMEINTRLQVEHPVTEYVTGLDLVEWQLRVAAGEALPLQQDGVRQDGHAIEVRLYAEDPEAGFLPGSGRLERLRLPTPDTHTRIDSGVVEGDTVTIFYDPMIAKLIVWDADRPRALARLREALAQCEITGPKSNIEFLERLSRHPAIVDGTIDTGYLDRHLEEFVPPPGGVDTTPETDLMLAAAVTRLLVQERDTREQAGASNDPTSPWAIADGWRLGHGGQRSLAFLHRGQRLELRTHGSGGEYLIEQADGAYAVAGARLDRDELSLRIDGRGRRFNVLEHGRHVVVHDGQQRLALEPVAMFEAAQASSSAHSDRVIAPMPGRVVVVRAAPGDAVTAGQEVMVIEAMKMELSLKAPRDGTVAEVRAAAGDFVEGDGVLVTLAPPG</sequence>
<dbReference type="InterPro" id="IPR011053">
    <property type="entry name" value="Single_hybrid_motif"/>
</dbReference>
<dbReference type="InterPro" id="IPR001882">
    <property type="entry name" value="Biotin_BS"/>
</dbReference>
<dbReference type="FunFam" id="3.40.50.20:FF:000010">
    <property type="entry name" value="Propionyl-CoA carboxylase subunit alpha"/>
    <property type="match status" value="1"/>
</dbReference>
<dbReference type="InterPro" id="IPR011761">
    <property type="entry name" value="ATP-grasp"/>
</dbReference>
<comment type="subunit">
    <text evidence="4">Acetyl-CoA carboxylase is a heterohexamer of biotin carboxyl carrier protein, biotin carboxylase and the two subunits of carboxyl transferase in a 2:2 complex.</text>
</comment>